<dbReference type="AlphaFoldDB" id="A0A4U5MVT5"/>
<evidence type="ECO:0000313" key="1">
    <source>
        <dbReference type="EMBL" id="TKR73712.1"/>
    </source>
</evidence>
<dbReference type="Proteomes" id="UP000298663">
    <property type="component" value="Unassembled WGS sequence"/>
</dbReference>
<proteinExistence type="predicted"/>
<sequence>MCLAEEGAVWEGSFCETQVSCDRSVSRPCFLKECRLFRQFIANEGRQIEQFFNHHCFDVLIICIACNMTLASKNKIKNAG</sequence>
<protein>
    <submittedName>
        <fullName evidence="1">Uncharacterized protein</fullName>
    </submittedName>
</protein>
<name>A0A4U5MVT5_STECR</name>
<gene>
    <name evidence="1" type="ORF">L596_020990</name>
</gene>
<keyword evidence="2" id="KW-1185">Reference proteome</keyword>
<comment type="caution">
    <text evidence="1">The sequence shown here is derived from an EMBL/GenBank/DDBJ whole genome shotgun (WGS) entry which is preliminary data.</text>
</comment>
<accession>A0A4U5MVT5</accession>
<reference evidence="1 2" key="1">
    <citation type="journal article" date="2015" name="Genome Biol.">
        <title>Comparative genomics of Steinernema reveals deeply conserved gene regulatory networks.</title>
        <authorList>
            <person name="Dillman A.R."/>
            <person name="Macchietto M."/>
            <person name="Porter C.F."/>
            <person name="Rogers A."/>
            <person name="Williams B."/>
            <person name="Antoshechkin I."/>
            <person name="Lee M.M."/>
            <person name="Goodwin Z."/>
            <person name="Lu X."/>
            <person name="Lewis E.E."/>
            <person name="Goodrich-Blair H."/>
            <person name="Stock S.P."/>
            <person name="Adams B.J."/>
            <person name="Sternberg P.W."/>
            <person name="Mortazavi A."/>
        </authorList>
    </citation>
    <scope>NUCLEOTIDE SEQUENCE [LARGE SCALE GENOMIC DNA]</scope>
    <source>
        <strain evidence="1 2">ALL</strain>
    </source>
</reference>
<reference evidence="1 2" key="2">
    <citation type="journal article" date="2019" name="G3 (Bethesda)">
        <title>Hybrid Assembly of the Genome of the Entomopathogenic Nematode Steinernema carpocapsae Identifies the X-Chromosome.</title>
        <authorList>
            <person name="Serra L."/>
            <person name="Macchietto M."/>
            <person name="Macias-Munoz A."/>
            <person name="McGill C.J."/>
            <person name="Rodriguez I.M."/>
            <person name="Rodriguez B."/>
            <person name="Murad R."/>
            <person name="Mortazavi A."/>
        </authorList>
    </citation>
    <scope>NUCLEOTIDE SEQUENCE [LARGE SCALE GENOMIC DNA]</scope>
    <source>
        <strain evidence="1 2">ALL</strain>
    </source>
</reference>
<dbReference type="EMBL" id="AZBU02000006">
    <property type="protein sequence ID" value="TKR73712.1"/>
    <property type="molecule type" value="Genomic_DNA"/>
</dbReference>
<organism evidence="1 2">
    <name type="scientific">Steinernema carpocapsae</name>
    <name type="common">Entomopathogenic nematode</name>
    <dbReference type="NCBI Taxonomy" id="34508"/>
    <lineage>
        <taxon>Eukaryota</taxon>
        <taxon>Metazoa</taxon>
        <taxon>Ecdysozoa</taxon>
        <taxon>Nematoda</taxon>
        <taxon>Chromadorea</taxon>
        <taxon>Rhabditida</taxon>
        <taxon>Tylenchina</taxon>
        <taxon>Panagrolaimomorpha</taxon>
        <taxon>Strongyloidoidea</taxon>
        <taxon>Steinernematidae</taxon>
        <taxon>Steinernema</taxon>
    </lineage>
</organism>
<evidence type="ECO:0000313" key="2">
    <source>
        <dbReference type="Proteomes" id="UP000298663"/>
    </source>
</evidence>